<keyword evidence="2" id="KW-0812">Transmembrane</keyword>
<dbReference type="SUPFAM" id="SSF48452">
    <property type="entry name" value="TPR-like"/>
    <property type="match status" value="1"/>
</dbReference>
<keyword evidence="2" id="KW-0472">Membrane</keyword>
<feature type="transmembrane region" description="Helical" evidence="2">
    <location>
        <begin position="321"/>
        <end position="340"/>
    </location>
</feature>
<feature type="region of interest" description="Disordered" evidence="1">
    <location>
        <begin position="21"/>
        <end position="138"/>
    </location>
</feature>
<sequence>MRRSAVVLSVLLTLETVPAWAQEPAPRTGTTKTSRGTRKAGVAKTPGTAKKATAAKKSTAAKAPGTTKLSGTGGKRRRKPSAAEAAQTPAEASTDAPLSESLPLPPPPAPKAAGESRQEQASSTLEGSLSGPAGLEDRPWAKDISREDQDATLALFGEGNALLKESIFVQAVEKYRQALARWDHPAIHYNLALALMNLDQPVEVHEHLVAALRYGPAPLEKEKYEYARNYKTLVEKQLARVDITCATPGATVTMDGQPLFVAPGRYQALVRPGAHSIVATMTGYVPSDQSRTLLPGETTTLDLKLFTSDDLIRYKRRWSAAMPWLVMGAGMAVAGGSAFLHMQSRDHFRAFESGIAECGGCVPPTAVADERSQGNLMQTGAIAGYAVGGAVLVTGAVLAVLNQPKPYRIEPGQEAATVQVTPLLGAGSGGAVATFRF</sequence>
<feature type="compositionally biased region" description="Low complexity" evidence="1">
    <location>
        <begin position="27"/>
        <end position="68"/>
    </location>
</feature>
<gene>
    <name evidence="4" type="ORF">JYK02_26120</name>
</gene>
<keyword evidence="3" id="KW-0732">Signal</keyword>
<evidence type="ECO:0000256" key="3">
    <source>
        <dbReference type="SAM" id="SignalP"/>
    </source>
</evidence>
<organism evidence="4 5">
    <name type="scientific">Corallococcus macrosporus</name>
    <dbReference type="NCBI Taxonomy" id="35"/>
    <lineage>
        <taxon>Bacteria</taxon>
        <taxon>Pseudomonadati</taxon>
        <taxon>Myxococcota</taxon>
        <taxon>Myxococcia</taxon>
        <taxon>Myxococcales</taxon>
        <taxon>Cystobacterineae</taxon>
        <taxon>Myxococcaceae</taxon>
        <taxon>Corallococcus</taxon>
    </lineage>
</organism>
<feature type="signal peptide" evidence="3">
    <location>
        <begin position="1"/>
        <end position="21"/>
    </location>
</feature>
<dbReference type="Gene3D" id="2.60.40.1120">
    <property type="entry name" value="Carboxypeptidase-like, regulatory domain"/>
    <property type="match status" value="1"/>
</dbReference>
<comment type="caution">
    <text evidence="4">The sequence shown here is derived from an EMBL/GenBank/DDBJ whole genome shotgun (WGS) entry which is preliminary data.</text>
</comment>
<dbReference type="Proteomes" id="UP000664052">
    <property type="component" value="Unassembled WGS sequence"/>
</dbReference>
<keyword evidence="5" id="KW-1185">Reference proteome</keyword>
<proteinExistence type="predicted"/>
<evidence type="ECO:0000256" key="2">
    <source>
        <dbReference type="SAM" id="Phobius"/>
    </source>
</evidence>
<evidence type="ECO:0000313" key="4">
    <source>
        <dbReference type="EMBL" id="MBN8231000.1"/>
    </source>
</evidence>
<dbReference type="RefSeq" id="WP_207054901.1">
    <property type="nucleotide sequence ID" value="NZ_JAFIMU010000007.1"/>
</dbReference>
<dbReference type="Gene3D" id="1.25.40.10">
    <property type="entry name" value="Tetratricopeptide repeat domain"/>
    <property type="match status" value="1"/>
</dbReference>
<feature type="chain" id="PRO_5047172084" description="PEGA domain-containing protein" evidence="3">
    <location>
        <begin position="22"/>
        <end position="437"/>
    </location>
</feature>
<reference evidence="4 5" key="1">
    <citation type="submission" date="2021-02" db="EMBL/GenBank/DDBJ databases">
        <title>De Novo genome assembly of isolated myxobacteria.</title>
        <authorList>
            <person name="Stevens D.C."/>
        </authorList>
    </citation>
    <scope>NUCLEOTIDE SEQUENCE [LARGE SCALE GENOMIC DNA]</scope>
    <source>
        <strain evidence="4 5">ATCC 29039</strain>
    </source>
</reference>
<dbReference type="InterPro" id="IPR011990">
    <property type="entry name" value="TPR-like_helical_dom_sf"/>
</dbReference>
<evidence type="ECO:0000256" key="1">
    <source>
        <dbReference type="SAM" id="MobiDB-lite"/>
    </source>
</evidence>
<keyword evidence="2" id="KW-1133">Transmembrane helix</keyword>
<evidence type="ECO:0008006" key="6">
    <source>
        <dbReference type="Google" id="ProtNLM"/>
    </source>
</evidence>
<accession>A0ABS3DI44</accession>
<name>A0ABS3DI44_9BACT</name>
<evidence type="ECO:0000313" key="5">
    <source>
        <dbReference type="Proteomes" id="UP000664052"/>
    </source>
</evidence>
<dbReference type="EMBL" id="JAFIMU010000007">
    <property type="protein sequence ID" value="MBN8231000.1"/>
    <property type="molecule type" value="Genomic_DNA"/>
</dbReference>
<feature type="compositionally biased region" description="Low complexity" evidence="1">
    <location>
        <begin position="82"/>
        <end position="102"/>
    </location>
</feature>
<protein>
    <recommendedName>
        <fullName evidence="6">PEGA domain-containing protein</fullName>
    </recommendedName>
</protein>
<feature type="transmembrane region" description="Helical" evidence="2">
    <location>
        <begin position="381"/>
        <end position="401"/>
    </location>
</feature>